<dbReference type="PANTHER" id="PTHR42901">
    <property type="entry name" value="ALCOHOL DEHYDROGENASE"/>
    <property type="match status" value="1"/>
</dbReference>
<protein>
    <recommendedName>
        <fullName evidence="8">Serine 3-dehydrogenase</fullName>
        <ecNumber evidence="7">1.1.1.276</ecNumber>
    </recommendedName>
</protein>
<reference evidence="10 11" key="1">
    <citation type="submission" date="2015-11" db="EMBL/GenBank/DDBJ databases">
        <title>Draft genome sequence of Agrobacterium sp. R89-1.</title>
        <authorList>
            <person name="Zahradnik J."/>
            <person name="Kyslikova E."/>
            <person name="Palyzova A."/>
            <person name="Kyslik P."/>
        </authorList>
    </citation>
    <scope>NUCLEOTIDE SEQUENCE [LARGE SCALE GENOMIC DNA]</scope>
    <source>
        <strain evidence="10 11">R89-1</strain>
    </source>
</reference>
<dbReference type="SUPFAM" id="SSF51735">
    <property type="entry name" value="NAD(P)-binding Rossmann-fold domains"/>
    <property type="match status" value="1"/>
</dbReference>
<evidence type="ECO:0000256" key="8">
    <source>
        <dbReference type="ARBA" id="ARBA00067139"/>
    </source>
</evidence>
<proteinExistence type="inferred from homology"/>
<dbReference type="PROSITE" id="PS00061">
    <property type="entry name" value="ADH_SHORT"/>
    <property type="match status" value="1"/>
</dbReference>
<evidence type="ECO:0000313" key="11">
    <source>
        <dbReference type="Proteomes" id="UP000070498"/>
    </source>
</evidence>
<dbReference type="InterPro" id="IPR002347">
    <property type="entry name" value="SDR_fam"/>
</dbReference>
<dbReference type="InterPro" id="IPR036291">
    <property type="entry name" value="NAD(P)-bd_dom_sf"/>
</dbReference>
<dbReference type="AlphaFoldDB" id="A0A135P1S0"/>
<gene>
    <name evidence="10" type="ORF">ATO67_09075</name>
</gene>
<sequence>MSGTILITGATSGFGKATARLFAKDGWKVIGTGRRADRLAELGAELGTAFHGMVFDITDEAAMRSQFEVLPAEFRDIDVLVNNAGLALGTGPAPQVPLKDWQTMVNTNITGLLNITHHLLPGLIERHGMVINMSSVAAHWPYAGGNVYAATKAFLRQFSLGLRSDLHGKGVRVTSIEPGMCETEFTVVRTGGNQEASDNLYKGVNPIVSEDIANTIHWVASQPKHININSIEMMPVNQSFAGFQVHRDTVTAT</sequence>
<evidence type="ECO:0000256" key="5">
    <source>
        <dbReference type="ARBA" id="ARBA00052384"/>
    </source>
</evidence>
<dbReference type="STRING" id="2052828.ATO67_09075"/>
<comment type="caution">
    <text evidence="10">The sequence shown here is derived from an EMBL/GenBank/DDBJ whole genome shotgun (WGS) entry which is preliminary data.</text>
</comment>
<dbReference type="PRINTS" id="PR00081">
    <property type="entry name" value="GDHRDH"/>
</dbReference>
<dbReference type="EC" id="1.1.1.276" evidence="7"/>
<evidence type="ECO:0000256" key="1">
    <source>
        <dbReference type="ARBA" id="ARBA00006484"/>
    </source>
</evidence>
<evidence type="ECO:0000256" key="6">
    <source>
        <dbReference type="ARBA" id="ARBA00055659"/>
    </source>
</evidence>
<dbReference type="InterPro" id="IPR020904">
    <property type="entry name" value="Sc_DH/Rdtase_CS"/>
</dbReference>
<comment type="catalytic activity">
    <reaction evidence="5">
        <text>L-serine + NADP(+) = aminoacetaldehyde + CO2 + NADPH</text>
        <dbReference type="Rhea" id="RHEA:43620"/>
        <dbReference type="ChEBI" id="CHEBI:16526"/>
        <dbReference type="ChEBI" id="CHEBI:33384"/>
        <dbReference type="ChEBI" id="CHEBI:57783"/>
        <dbReference type="ChEBI" id="CHEBI:58213"/>
        <dbReference type="ChEBI" id="CHEBI:58349"/>
        <dbReference type="EC" id="1.1.1.276"/>
    </reaction>
</comment>
<dbReference type="Pfam" id="PF00106">
    <property type="entry name" value="adh_short"/>
    <property type="match status" value="1"/>
</dbReference>
<evidence type="ECO:0000256" key="3">
    <source>
        <dbReference type="ARBA" id="ARBA00022857"/>
    </source>
</evidence>
<keyword evidence="3" id="KW-0521">NADP</keyword>
<organism evidence="10 11">
    <name type="scientific">Agrobacterium bohemicum</name>
    <dbReference type="NCBI Taxonomy" id="2052828"/>
    <lineage>
        <taxon>Bacteria</taxon>
        <taxon>Pseudomonadati</taxon>
        <taxon>Pseudomonadota</taxon>
        <taxon>Alphaproteobacteria</taxon>
        <taxon>Hyphomicrobiales</taxon>
        <taxon>Rhizobiaceae</taxon>
        <taxon>Rhizobium/Agrobacterium group</taxon>
        <taxon>Agrobacterium</taxon>
    </lineage>
</organism>
<evidence type="ECO:0000256" key="9">
    <source>
        <dbReference type="RuleBase" id="RU000363"/>
    </source>
</evidence>
<dbReference type="EMBL" id="LNUW01000034">
    <property type="protein sequence ID" value="KXG85339.1"/>
    <property type="molecule type" value="Genomic_DNA"/>
</dbReference>
<dbReference type="Gene3D" id="3.40.50.720">
    <property type="entry name" value="NAD(P)-binding Rossmann-like Domain"/>
    <property type="match status" value="1"/>
</dbReference>
<dbReference type="CDD" id="cd05346">
    <property type="entry name" value="SDR_c5"/>
    <property type="match status" value="1"/>
</dbReference>
<name>A0A135P1S0_9HYPH</name>
<comment type="subunit">
    <text evidence="2">Homotetramer.</text>
</comment>
<comment type="similarity">
    <text evidence="1 9">Belongs to the short-chain dehydrogenases/reductases (SDR) family.</text>
</comment>
<keyword evidence="11" id="KW-1185">Reference proteome</keyword>
<comment type="function">
    <text evidence="6">Catalyzes the oxidation of the hydroxyl group of serine to form 2-aminomalonate semialdehyde which is spontaneously converted into 2-aminoacetaldehyde and CO(2). Also acts on D-serine, L-glycerate, D-glycerate and 2-methyl-DL-serine. Does not act on O-methyl-DL-serine and L-threonine.</text>
</comment>
<accession>A0A135P1S0</accession>
<dbReference type="GO" id="GO:0031132">
    <property type="term" value="F:serine 3-dehydrogenase activity"/>
    <property type="evidence" value="ECO:0007669"/>
    <property type="project" value="UniProtKB-EC"/>
</dbReference>
<evidence type="ECO:0000256" key="7">
    <source>
        <dbReference type="ARBA" id="ARBA00066862"/>
    </source>
</evidence>
<evidence type="ECO:0000256" key="4">
    <source>
        <dbReference type="ARBA" id="ARBA00023002"/>
    </source>
</evidence>
<dbReference type="RefSeq" id="WP_067647172.1">
    <property type="nucleotide sequence ID" value="NZ_KQ961026.1"/>
</dbReference>
<dbReference type="PANTHER" id="PTHR42901:SF1">
    <property type="entry name" value="ALCOHOL DEHYDROGENASE"/>
    <property type="match status" value="1"/>
</dbReference>
<dbReference type="Proteomes" id="UP000070498">
    <property type="component" value="Unassembled WGS sequence"/>
</dbReference>
<evidence type="ECO:0000256" key="2">
    <source>
        <dbReference type="ARBA" id="ARBA00011881"/>
    </source>
</evidence>
<keyword evidence="4" id="KW-0560">Oxidoreductase</keyword>
<dbReference type="FunFam" id="3.40.50.720:FF:000047">
    <property type="entry name" value="NADP-dependent L-serine/L-allo-threonine dehydrogenase"/>
    <property type="match status" value="1"/>
</dbReference>
<dbReference type="PRINTS" id="PR00080">
    <property type="entry name" value="SDRFAMILY"/>
</dbReference>
<evidence type="ECO:0000313" key="10">
    <source>
        <dbReference type="EMBL" id="KXG85339.1"/>
    </source>
</evidence>